<sequence>MKVLQVYERFKNWRNMIILMSCTLLMACSRYIDIYKPIDVSHAGQSVKIDFEISNVKAYSFALLFTAGDSREEKEKRLKLLSADVDGVAIPISFRLVKDGNVLFDEEIDTVGARSWGESIYYKEKKINTLRRHIEIFQFTPGHYSVVITTLEDMPEFNGIESFVQLTPFPN</sequence>
<dbReference type="RefSeq" id="WP_166305472.1">
    <property type="nucleotide sequence ID" value="NZ_CAWPIB010000008.1"/>
</dbReference>
<accession>A0A7X5TH27</accession>
<evidence type="ECO:0000313" key="3">
    <source>
        <dbReference type="Proteomes" id="UP000591844"/>
    </source>
</evidence>
<dbReference type="AlphaFoldDB" id="A0A7X5TH27"/>
<evidence type="ECO:0000313" key="2">
    <source>
        <dbReference type="EMBL" id="NHB92420.1"/>
    </source>
</evidence>
<dbReference type="InterPro" id="IPR041008">
    <property type="entry name" value="DUF5625"/>
</dbReference>
<comment type="caution">
    <text evidence="2">The sequence shown here is derived from an EMBL/GenBank/DDBJ whole genome shotgun (WGS) entry which is preliminary data.</text>
</comment>
<reference evidence="2 3" key="1">
    <citation type="submission" date="2018-02" db="EMBL/GenBank/DDBJ databases">
        <authorList>
            <person name="Machado R.A."/>
        </authorList>
    </citation>
    <scope>NUCLEOTIDE SEQUENCE [LARGE SCALE GENOMIC DNA]</scope>
    <source>
        <strain evidence="2 3">DSM 19724</strain>
    </source>
</reference>
<keyword evidence="3" id="KW-1185">Reference proteome</keyword>
<feature type="domain" description="DUF5625" evidence="1">
    <location>
        <begin position="35"/>
        <end position="166"/>
    </location>
</feature>
<gene>
    <name evidence="2" type="ORF">C5469_09775</name>
</gene>
<dbReference type="Proteomes" id="UP000591844">
    <property type="component" value="Unassembled WGS sequence"/>
</dbReference>
<evidence type="ECO:0000259" key="1">
    <source>
        <dbReference type="Pfam" id="PF18539"/>
    </source>
</evidence>
<organism evidence="2 3">
    <name type="scientific">Photorhabdus cinerea</name>
    <dbReference type="NCBI Taxonomy" id="471575"/>
    <lineage>
        <taxon>Bacteria</taxon>
        <taxon>Pseudomonadati</taxon>
        <taxon>Pseudomonadota</taxon>
        <taxon>Gammaproteobacteria</taxon>
        <taxon>Enterobacterales</taxon>
        <taxon>Morganellaceae</taxon>
        <taxon>Photorhabdus</taxon>
    </lineage>
</organism>
<dbReference type="EMBL" id="PUJW01000008">
    <property type="protein sequence ID" value="NHB92420.1"/>
    <property type="molecule type" value="Genomic_DNA"/>
</dbReference>
<dbReference type="Gene3D" id="2.60.120.790">
    <property type="match status" value="1"/>
</dbReference>
<proteinExistence type="predicted"/>
<dbReference type="Pfam" id="PF18539">
    <property type="entry name" value="DUF5625"/>
    <property type="match status" value="1"/>
</dbReference>
<name>A0A7X5TH27_9GAMM</name>
<protein>
    <recommendedName>
        <fullName evidence="1">DUF5625 domain-containing protein</fullName>
    </recommendedName>
</protein>
<dbReference type="PROSITE" id="PS51257">
    <property type="entry name" value="PROKAR_LIPOPROTEIN"/>
    <property type="match status" value="1"/>
</dbReference>